<dbReference type="AlphaFoldDB" id="A0A098ECS2"/>
<protein>
    <submittedName>
        <fullName evidence="1">Uncharacterized protein</fullName>
    </submittedName>
</protein>
<proteinExistence type="predicted"/>
<accession>A0A098ECS2</accession>
<name>A0A098ECS2_9ZZZZ</name>
<reference evidence="1" key="1">
    <citation type="submission" date="2014-09" db="EMBL/GenBank/DDBJ databases">
        <authorList>
            <person name="Probst J Alexander"/>
        </authorList>
    </citation>
    <scope>NUCLEOTIDE SEQUENCE</scope>
</reference>
<dbReference type="EMBL" id="CCXY01000413">
    <property type="protein sequence ID" value="CEG13782.1"/>
    <property type="molecule type" value="Genomic_DNA"/>
</dbReference>
<gene>
    <name evidence="1" type="ORF">MSIBF_A50001</name>
</gene>
<sequence>MFLKESTFKAKKKLIQLKDIIVFSGIFLARLRRKTKCYTKALYMLVYSVKLLMVKWNKNLSILF</sequence>
<evidence type="ECO:0000313" key="1">
    <source>
        <dbReference type="EMBL" id="CEG13782.1"/>
    </source>
</evidence>
<organism evidence="1">
    <name type="scientific">groundwater metagenome</name>
    <dbReference type="NCBI Taxonomy" id="717931"/>
    <lineage>
        <taxon>unclassified sequences</taxon>
        <taxon>metagenomes</taxon>
        <taxon>ecological metagenomes</taxon>
    </lineage>
</organism>